<reference evidence="4" key="1">
    <citation type="submission" date="2021-11" db="EMBL/GenBank/DDBJ databases">
        <title>Cultivation dependent microbiological survey of springs from the worlds oldest radium mine currently devoted to the extraction of radon-saturated water.</title>
        <authorList>
            <person name="Kapinusova G."/>
            <person name="Smrhova T."/>
            <person name="Strejcek M."/>
            <person name="Suman J."/>
            <person name="Jani K."/>
            <person name="Pajer P."/>
            <person name="Uhlik O."/>
        </authorList>
    </citation>
    <scope>NUCLEOTIDE SEQUENCE [LARGE SCALE GENOMIC DNA]</scope>
    <source>
        <strain evidence="4">J379</strain>
    </source>
</reference>
<dbReference type="InterPro" id="IPR043128">
    <property type="entry name" value="Rev_trsase/Diguanyl_cyclase"/>
</dbReference>
<dbReference type="Gene3D" id="3.30.70.270">
    <property type="match status" value="2"/>
</dbReference>
<proteinExistence type="predicted"/>
<keyword evidence="1" id="KW-1133">Transmembrane helix</keyword>
<accession>A0ABY5PEA4</accession>
<dbReference type="EC" id="2.7.7.65" evidence="3"/>
<keyword evidence="4" id="KW-1185">Reference proteome</keyword>
<dbReference type="GO" id="GO:0052621">
    <property type="term" value="F:diguanylate cyclase activity"/>
    <property type="evidence" value="ECO:0007669"/>
    <property type="project" value="UniProtKB-EC"/>
</dbReference>
<dbReference type="InterPro" id="IPR050469">
    <property type="entry name" value="Diguanylate_Cyclase"/>
</dbReference>
<evidence type="ECO:0000313" key="3">
    <source>
        <dbReference type="EMBL" id="UUY02966.1"/>
    </source>
</evidence>
<keyword evidence="3" id="KW-0808">Transferase</keyword>
<feature type="domain" description="GGDEF" evidence="2">
    <location>
        <begin position="134"/>
        <end position="263"/>
    </location>
</feature>
<dbReference type="CDD" id="cd01949">
    <property type="entry name" value="GGDEF"/>
    <property type="match status" value="1"/>
</dbReference>
<dbReference type="Proteomes" id="UP001058860">
    <property type="component" value="Chromosome"/>
</dbReference>
<feature type="transmembrane region" description="Helical" evidence="1">
    <location>
        <begin position="75"/>
        <end position="94"/>
    </location>
</feature>
<dbReference type="PANTHER" id="PTHR45138">
    <property type="entry name" value="REGULATORY COMPONENTS OF SENSORY TRANSDUCTION SYSTEM"/>
    <property type="match status" value="1"/>
</dbReference>
<keyword evidence="1" id="KW-0812">Transmembrane</keyword>
<dbReference type="PROSITE" id="PS50887">
    <property type="entry name" value="GGDEF"/>
    <property type="match status" value="2"/>
</dbReference>
<name>A0ABY5PEA4_9ACTN</name>
<keyword evidence="1" id="KW-0472">Membrane</keyword>
<feature type="transmembrane region" description="Helical" evidence="1">
    <location>
        <begin position="43"/>
        <end position="63"/>
    </location>
</feature>
<protein>
    <submittedName>
        <fullName evidence="3">Diguanylate cyclase</fullName>
        <ecNumber evidence="3">2.7.7.65</ecNumber>
    </submittedName>
</protein>
<dbReference type="PANTHER" id="PTHR45138:SF9">
    <property type="entry name" value="DIGUANYLATE CYCLASE DGCM-RELATED"/>
    <property type="match status" value="1"/>
</dbReference>
<keyword evidence="3" id="KW-0548">Nucleotidyltransferase</keyword>
<dbReference type="Pfam" id="PF00990">
    <property type="entry name" value="GGDEF"/>
    <property type="match status" value="1"/>
</dbReference>
<evidence type="ECO:0000256" key="1">
    <source>
        <dbReference type="SAM" id="Phobius"/>
    </source>
</evidence>
<dbReference type="RefSeq" id="WP_353863486.1">
    <property type="nucleotide sequence ID" value="NZ_CP088295.1"/>
</dbReference>
<dbReference type="NCBIfam" id="TIGR00254">
    <property type="entry name" value="GGDEF"/>
    <property type="match status" value="1"/>
</dbReference>
<feature type="domain" description="GGDEF" evidence="2">
    <location>
        <begin position="506"/>
        <end position="617"/>
    </location>
</feature>
<sequence length="617" mass="63770">MIGAWAFAELMILLMIALADGPREYLLAVPMVPMLGVTMIIGRRIALACACALAALLCLTAGLTMWDEVTALPPVLIFPVAFIIASALAGMAALDGGFVSRQTSVVDPLTGLLNRVALQTRTTELAAQARVNGERVALTVVELDRFRRVAAEHGSATADAVLAEIARRLRMELGADSTVFRFDGGTFVVLGSGITRASAIATAERLRDAVCASAIDDVAVTVSLGIAVYHGEDFDFAELYTRGAAALDLAQTAGGNRVCLAPDGPTAAPPLAAAPERGERSALTAQLGDDWTARLRTATDGTALIPNRIDRAHAVDALARTRPLTTATAAVLGAAIVLSSFWANWLMLVPAIGGVLAWEITNRLVPRVRRPEYPVFAGLVAVLAAGGLWIAAAGPVGVFALPALAIVVLGGCSGFPKLGAVLLALIGVATTVAAGMAVGAADTAAGPVVLALAIVFVIGFAVMGEVMGRTARDHRVTAITDPLTQTLNHAALDARIPAFEQLAVDRALSLVLVGLADRRPDAVRDAAARLRGAVHPFDPIYRVGPHEFAVLLSDVEDDRAQKVADRIAAAIGDEDAAVGVASVPAGDVCCLDMLFAEAAAAQRAAGRSTGERPMVAA</sequence>
<feature type="transmembrane region" description="Helical" evidence="1">
    <location>
        <begin position="398"/>
        <end position="415"/>
    </location>
</feature>
<dbReference type="InterPro" id="IPR000160">
    <property type="entry name" value="GGDEF_dom"/>
</dbReference>
<dbReference type="SUPFAM" id="SSF55073">
    <property type="entry name" value="Nucleotide cyclase"/>
    <property type="match status" value="2"/>
</dbReference>
<organism evidence="3 4">
    <name type="scientific">Svornostia abyssi</name>
    <dbReference type="NCBI Taxonomy" id="2898438"/>
    <lineage>
        <taxon>Bacteria</taxon>
        <taxon>Bacillati</taxon>
        <taxon>Actinomycetota</taxon>
        <taxon>Thermoleophilia</taxon>
        <taxon>Solirubrobacterales</taxon>
        <taxon>Baekduiaceae</taxon>
        <taxon>Svornostia</taxon>
    </lineage>
</organism>
<dbReference type="InterPro" id="IPR029787">
    <property type="entry name" value="Nucleotide_cyclase"/>
</dbReference>
<evidence type="ECO:0000313" key="4">
    <source>
        <dbReference type="Proteomes" id="UP001058860"/>
    </source>
</evidence>
<dbReference type="SMART" id="SM00267">
    <property type="entry name" value="GGDEF"/>
    <property type="match status" value="1"/>
</dbReference>
<gene>
    <name evidence="3" type="ORF">LRS13_20125</name>
</gene>
<feature type="transmembrane region" description="Helical" evidence="1">
    <location>
        <begin position="422"/>
        <end position="441"/>
    </location>
</feature>
<feature type="transmembrane region" description="Helical" evidence="1">
    <location>
        <begin position="447"/>
        <end position="466"/>
    </location>
</feature>
<dbReference type="EMBL" id="CP088295">
    <property type="protein sequence ID" value="UUY02966.1"/>
    <property type="molecule type" value="Genomic_DNA"/>
</dbReference>
<evidence type="ECO:0000259" key="2">
    <source>
        <dbReference type="PROSITE" id="PS50887"/>
    </source>
</evidence>